<keyword evidence="2" id="KW-1185">Reference proteome</keyword>
<sequence length="65" mass="7098">MRLKQQAVVDFRYGPGVIRSVSEQLGRQTAYCEGGFVGKACLRGGFLFWHINCIEPDSAIHGGGL</sequence>
<evidence type="ECO:0000313" key="1">
    <source>
        <dbReference type="EMBL" id="QDV56080.1"/>
    </source>
</evidence>
<name>A0A518ISN3_9BACT</name>
<reference evidence="1 2" key="1">
    <citation type="submission" date="2019-02" db="EMBL/GenBank/DDBJ databases">
        <title>Deep-cultivation of Planctomycetes and their phenomic and genomic characterization uncovers novel biology.</title>
        <authorList>
            <person name="Wiegand S."/>
            <person name="Jogler M."/>
            <person name="Boedeker C."/>
            <person name="Pinto D."/>
            <person name="Vollmers J."/>
            <person name="Rivas-Marin E."/>
            <person name="Kohn T."/>
            <person name="Peeters S.H."/>
            <person name="Heuer A."/>
            <person name="Rast P."/>
            <person name="Oberbeckmann S."/>
            <person name="Bunk B."/>
            <person name="Jeske O."/>
            <person name="Meyerdierks A."/>
            <person name="Storesund J.E."/>
            <person name="Kallscheuer N."/>
            <person name="Luecker S."/>
            <person name="Lage O.M."/>
            <person name="Pohl T."/>
            <person name="Merkel B.J."/>
            <person name="Hornburger P."/>
            <person name="Mueller R.-W."/>
            <person name="Bruemmer F."/>
            <person name="Labrenz M."/>
            <person name="Spormann A.M."/>
            <person name="Op den Camp H."/>
            <person name="Overmann J."/>
            <person name="Amann R."/>
            <person name="Jetten M.S.M."/>
            <person name="Mascher T."/>
            <person name="Medema M.H."/>
            <person name="Devos D.P."/>
            <person name="Kaster A.-K."/>
            <person name="Ovreas L."/>
            <person name="Rohde M."/>
            <person name="Galperin M.Y."/>
            <person name="Jogler C."/>
        </authorList>
    </citation>
    <scope>NUCLEOTIDE SEQUENCE [LARGE SCALE GENOMIC DNA]</scope>
    <source>
        <strain evidence="1 2">Mal33</strain>
    </source>
</reference>
<organism evidence="1 2">
    <name type="scientific">Rosistilla oblonga</name>
    <dbReference type="NCBI Taxonomy" id="2527990"/>
    <lineage>
        <taxon>Bacteria</taxon>
        <taxon>Pseudomonadati</taxon>
        <taxon>Planctomycetota</taxon>
        <taxon>Planctomycetia</taxon>
        <taxon>Pirellulales</taxon>
        <taxon>Pirellulaceae</taxon>
        <taxon>Rosistilla</taxon>
    </lineage>
</organism>
<protein>
    <submittedName>
        <fullName evidence="1">Uncharacterized protein</fullName>
    </submittedName>
</protein>
<proteinExistence type="predicted"/>
<evidence type="ECO:0000313" key="2">
    <source>
        <dbReference type="Proteomes" id="UP000316770"/>
    </source>
</evidence>
<dbReference type="AlphaFoldDB" id="A0A518ISN3"/>
<dbReference type="RefSeq" id="WP_145284133.1">
    <property type="nucleotide sequence ID" value="NZ_CP036318.1"/>
</dbReference>
<accession>A0A518ISN3</accession>
<gene>
    <name evidence="1" type="ORF">Mal33_20590</name>
</gene>
<dbReference type="EMBL" id="CP036318">
    <property type="protein sequence ID" value="QDV56080.1"/>
    <property type="molecule type" value="Genomic_DNA"/>
</dbReference>
<dbReference type="Proteomes" id="UP000316770">
    <property type="component" value="Chromosome"/>
</dbReference>